<protein>
    <submittedName>
        <fullName evidence="1">Uncharacterized protein</fullName>
    </submittedName>
</protein>
<reference evidence="2" key="1">
    <citation type="submission" date="2019-10" db="EMBL/GenBank/DDBJ databases">
        <title>Lacipirellula parvula gen. nov., sp. nov., representing a lineage of planctomycetes widespread in freshwater anoxic habitats, and description of the family Lacipirellulaceae.</title>
        <authorList>
            <person name="Dedysh S.N."/>
            <person name="Kulichevskaya I.S."/>
            <person name="Beletsky A.V."/>
            <person name="Rakitin A.L."/>
            <person name="Mardanov A.V."/>
            <person name="Ivanova A.A."/>
            <person name="Saltykova V.X."/>
            <person name="Rijpstra W.I.C."/>
            <person name="Sinninghe Damste J.S."/>
            <person name="Ravin N.V."/>
        </authorList>
    </citation>
    <scope>NUCLEOTIDE SEQUENCE [LARGE SCALE GENOMIC DNA]</scope>
    <source>
        <strain evidence="2">PX69</strain>
    </source>
</reference>
<accession>A0A5K7X8Y5</accession>
<sequence>MSLSSQLLAELRNAIGQGSQSFSITAGTRTIHCRAIQCEPFAATIDELTLETAELAGASVAQLQTASQSLAQRVNYLLEPIAPIETDSQGCSVQMRSNPPQRDDNASRYYELLLRRGGSIALCRFEKQPGQPRLRVPAALTHEVIGRLVDDFSSTVDSI</sequence>
<evidence type="ECO:0000313" key="2">
    <source>
        <dbReference type="Proteomes" id="UP000326837"/>
    </source>
</evidence>
<dbReference type="Proteomes" id="UP000326837">
    <property type="component" value="Chromosome"/>
</dbReference>
<name>A0A5K7X8Y5_9BACT</name>
<organism evidence="1 2">
    <name type="scientific">Lacipirellula parvula</name>
    <dbReference type="NCBI Taxonomy" id="2650471"/>
    <lineage>
        <taxon>Bacteria</taxon>
        <taxon>Pseudomonadati</taxon>
        <taxon>Planctomycetota</taxon>
        <taxon>Planctomycetia</taxon>
        <taxon>Pirellulales</taxon>
        <taxon>Lacipirellulaceae</taxon>
        <taxon>Lacipirellula</taxon>
    </lineage>
</organism>
<proteinExistence type="predicted"/>
<keyword evidence="2" id="KW-1185">Reference proteome</keyword>
<evidence type="ECO:0000313" key="1">
    <source>
        <dbReference type="EMBL" id="BBO32362.1"/>
    </source>
</evidence>
<dbReference type="KEGG" id="lpav:PLANPX_1974"/>
<gene>
    <name evidence="1" type="ORF">PLANPX_1974</name>
</gene>
<dbReference type="AlphaFoldDB" id="A0A5K7X8Y5"/>
<dbReference type="RefSeq" id="WP_152098340.1">
    <property type="nucleotide sequence ID" value="NZ_AP021861.1"/>
</dbReference>
<dbReference type="EMBL" id="AP021861">
    <property type="protein sequence ID" value="BBO32362.1"/>
    <property type="molecule type" value="Genomic_DNA"/>
</dbReference>